<reference evidence="2" key="1">
    <citation type="submission" date="2022-12" db="EMBL/GenBank/DDBJ databases">
        <authorList>
            <person name="Webb A."/>
        </authorList>
    </citation>
    <scope>NUCLEOTIDE SEQUENCE</scope>
    <source>
        <strain evidence="2">Pd1</strain>
    </source>
</reference>
<feature type="compositionally biased region" description="Basic and acidic residues" evidence="1">
    <location>
        <begin position="81"/>
        <end position="112"/>
    </location>
</feature>
<evidence type="ECO:0000256" key="1">
    <source>
        <dbReference type="SAM" id="MobiDB-lite"/>
    </source>
</evidence>
<evidence type="ECO:0000313" key="2">
    <source>
        <dbReference type="EMBL" id="CAI5732469.1"/>
    </source>
</evidence>
<dbReference type="Proteomes" id="UP001162029">
    <property type="component" value="Unassembled WGS sequence"/>
</dbReference>
<feature type="compositionally biased region" description="Basic and acidic residues" evidence="1">
    <location>
        <begin position="121"/>
        <end position="134"/>
    </location>
</feature>
<feature type="region of interest" description="Disordered" evidence="1">
    <location>
        <begin position="78"/>
        <end position="164"/>
    </location>
</feature>
<feature type="region of interest" description="Disordered" evidence="1">
    <location>
        <begin position="1"/>
        <end position="39"/>
    </location>
</feature>
<sequence length="164" mass="18648">MSFLLGDDYASSSSESESDREESVTTRKEANSDKKPLTQLLPLADSVLSSVAASTASFLPPNTRAKLQSSVKSFDLIAEQETQRQEKEKEEREQHPKVQRVETSRNDRKRQMQETASSEPLIKREKKDAKERVKSQRLKGQSGIGSDFRGWKPETEMALRQQFD</sequence>
<comment type="caution">
    <text evidence="2">The sequence shown here is derived from an EMBL/GenBank/DDBJ whole genome shotgun (WGS) entry which is preliminary data.</text>
</comment>
<dbReference type="AlphaFoldDB" id="A0AAV0U9Z1"/>
<name>A0AAV0U9Z1_9STRA</name>
<feature type="compositionally biased region" description="Basic and acidic residues" evidence="1">
    <location>
        <begin position="21"/>
        <end position="36"/>
    </location>
</feature>
<gene>
    <name evidence="2" type="ORF">PDE001_LOCUS5115</name>
</gene>
<proteinExistence type="predicted"/>
<evidence type="ECO:0000313" key="3">
    <source>
        <dbReference type="Proteomes" id="UP001162029"/>
    </source>
</evidence>
<protein>
    <submittedName>
        <fullName evidence="2">Uncharacterized protein</fullName>
    </submittedName>
</protein>
<accession>A0AAV0U9Z1</accession>
<feature type="compositionally biased region" description="Basic and acidic residues" evidence="1">
    <location>
        <begin position="149"/>
        <end position="164"/>
    </location>
</feature>
<dbReference type="EMBL" id="CANTFM010000966">
    <property type="protein sequence ID" value="CAI5732469.1"/>
    <property type="molecule type" value="Genomic_DNA"/>
</dbReference>
<organism evidence="2 3">
    <name type="scientific">Peronospora destructor</name>
    <dbReference type="NCBI Taxonomy" id="86335"/>
    <lineage>
        <taxon>Eukaryota</taxon>
        <taxon>Sar</taxon>
        <taxon>Stramenopiles</taxon>
        <taxon>Oomycota</taxon>
        <taxon>Peronosporomycetes</taxon>
        <taxon>Peronosporales</taxon>
        <taxon>Peronosporaceae</taxon>
        <taxon>Peronospora</taxon>
    </lineage>
</organism>
<keyword evidence="3" id="KW-1185">Reference proteome</keyword>